<comment type="function">
    <text evidence="1">Specifically methylates the adenine in position 2030 of 23S rRNA.</text>
</comment>
<dbReference type="PANTHER" id="PTHR37426:SF1">
    <property type="entry name" value="RIBOSOMAL RNA LARGE SUBUNIT METHYLTRANSFERASE J"/>
    <property type="match status" value="1"/>
</dbReference>
<name>A0A2M8IYM5_9RHOB</name>
<dbReference type="RefSeq" id="WP_100163533.1">
    <property type="nucleotide sequence ID" value="NZ_PGTB01000081.1"/>
</dbReference>
<feature type="binding site" evidence="1">
    <location>
        <position position="19"/>
    </location>
    <ligand>
        <name>S-adenosyl-L-methionine</name>
        <dbReference type="ChEBI" id="CHEBI:59789"/>
    </ligand>
</feature>
<evidence type="ECO:0000256" key="1">
    <source>
        <dbReference type="HAMAP-Rule" id="MF_00934"/>
    </source>
</evidence>
<dbReference type="AlphaFoldDB" id="A0A2M8IYM5"/>
<feature type="active site" description="Proton acceptor" evidence="1">
    <location>
        <position position="158"/>
    </location>
</feature>
<reference evidence="2 3" key="1">
    <citation type="journal article" date="2018" name="Int. J. Syst. Evol. Microbiol.">
        <title>Pseudooceanicola lipolyticus sp. nov., a marine alphaproteobacterium, reclassification of Oceanicola flagellatus as Pseudooceanicola flagellatus comb. nov. and emended description of the genus Pseudooceanicola.</title>
        <authorList>
            <person name="Huang M.-M."/>
            <person name="Guo L.-L."/>
            <person name="Wu Y.-H."/>
            <person name="Lai Q.-L."/>
            <person name="Shao Z.-Z."/>
            <person name="Wang C.-S."/>
            <person name="Wu M."/>
            <person name="Xu X.-W."/>
        </authorList>
    </citation>
    <scope>NUCLEOTIDE SEQUENCE [LARGE SCALE GENOMIC DNA]</scope>
    <source>
        <strain evidence="2 3">157</strain>
    </source>
</reference>
<dbReference type="EC" id="2.1.1.266" evidence="1"/>
<dbReference type="GO" id="GO:0070475">
    <property type="term" value="P:rRNA base methylation"/>
    <property type="evidence" value="ECO:0007669"/>
    <property type="project" value="UniProtKB-UniRule"/>
</dbReference>
<keyword evidence="3" id="KW-1185">Reference proteome</keyword>
<sequence length="254" mass="27593">MLSYQHAYHAGNMADVHKHALLSVALDYMAQKPKPLCYLETHSGRGLYDLSGTEARKTGEAAQGIARVEGRFPPDHPYLRALQAARRQGGPNAYPGSPLIAQALLRKSDRIILAERHPQEVAALRASLPGAEIRDADGPQMALSLTPPEPRRGLLLIDPSYEVKTEWTAMPALLKQLHRKWPVGVLMLWYPILTSGAHKALTKALGDLAAESLHHQMHFPPAREGHGMTGSGMVVLNPPWGLAEAAAGLDSLLS</sequence>
<dbReference type="SUPFAM" id="SSF53335">
    <property type="entry name" value="S-adenosyl-L-methionine-dependent methyltransferases"/>
    <property type="match status" value="1"/>
</dbReference>
<feature type="binding site" evidence="1">
    <location>
        <position position="158"/>
    </location>
    <ligand>
        <name>S-adenosyl-L-methionine</name>
        <dbReference type="ChEBI" id="CHEBI:59789"/>
    </ligand>
</feature>
<evidence type="ECO:0000313" key="3">
    <source>
        <dbReference type="Proteomes" id="UP000231553"/>
    </source>
</evidence>
<comment type="similarity">
    <text evidence="1">Belongs to the RlmJ family.</text>
</comment>
<keyword evidence="1 2" id="KW-0808">Transferase</keyword>
<dbReference type="InterPro" id="IPR007473">
    <property type="entry name" value="RlmJ"/>
</dbReference>
<comment type="caution">
    <text evidence="2">The sequence shown here is derived from an EMBL/GenBank/DDBJ whole genome shotgun (WGS) entry which is preliminary data.</text>
</comment>
<dbReference type="GO" id="GO:0003723">
    <property type="term" value="F:RNA binding"/>
    <property type="evidence" value="ECO:0007669"/>
    <property type="project" value="UniProtKB-UniRule"/>
</dbReference>
<accession>A0A2M8IYM5</accession>
<dbReference type="Proteomes" id="UP000231553">
    <property type="component" value="Unassembled WGS sequence"/>
</dbReference>
<dbReference type="EMBL" id="PGTB01000081">
    <property type="protein sequence ID" value="PJE35612.1"/>
    <property type="molecule type" value="Genomic_DNA"/>
</dbReference>
<feature type="site" description="Interaction with substrate rRNA" evidence="1">
    <location>
        <position position="4"/>
    </location>
</feature>
<feature type="binding site" evidence="1">
    <location>
        <begin position="137"/>
        <end position="138"/>
    </location>
    <ligand>
        <name>S-adenosyl-L-methionine</name>
        <dbReference type="ChEBI" id="CHEBI:59789"/>
    </ligand>
</feature>
<keyword evidence="1 2" id="KW-0489">Methyltransferase</keyword>
<keyword evidence="1" id="KW-0949">S-adenosyl-L-methionine</keyword>
<dbReference type="Pfam" id="PF04378">
    <property type="entry name" value="RsmJ"/>
    <property type="match status" value="1"/>
</dbReference>
<dbReference type="GO" id="GO:0036307">
    <property type="term" value="F:23S rRNA (adenine(2030)-N(6))-methyltransferase activity"/>
    <property type="evidence" value="ECO:0007669"/>
    <property type="project" value="UniProtKB-UniRule"/>
</dbReference>
<protein>
    <recommendedName>
        <fullName evidence="1">Ribosomal RNA large subunit methyltransferase J</fullName>
        <ecNumber evidence="1">2.1.1.266</ecNumber>
    </recommendedName>
    <alternativeName>
        <fullName evidence="1">23S rRNA (adenine(2030)-N6)-methyltransferase</fullName>
    </alternativeName>
    <alternativeName>
        <fullName evidence="1">23S rRNA m6A2030 methyltransferase</fullName>
    </alternativeName>
</protein>
<dbReference type="GO" id="GO:0005829">
    <property type="term" value="C:cytosol"/>
    <property type="evidence" value="ECO:0007669"/>
    <property type="project" value="TreeGrafter"/>
</dbReference>
<keyword evidence="1" id="KW-0694">RNA-binding</keyword>
<feature type="binding site" evidence="1">
    <location>
        <position position="97"/>
    </location>
    <ligand>
        <name>S-adenosyl-L-methionine</name>
        <dbReference type="ChEBI" id="CHEBI:59789"/>
    </ligand>
</feature>
<dbReference type="InterPro" id="IPR029063">
    <property type="entry name" value="SAM-dependent_MTases_sf"/>
</dbReference>
<feature type="binding site" evidence="1">
    <location>
        <position position="115"/>
    </location>
    <ligand>
        <name>S-adenosyl-L-methionine</name>
        <dbReference type="ChEBI" id="CHEBI:59789"/>
    </ligand>
</feature>
<dbReference type="Gene3D" id="3.40.50.150">
    <property type="entry name" value="Vaccinia Virus protein VP39"/>
    <property type="match status" value="1"/>
</dbReference>
<gene>
    <name evidence="1" type="primary">rlmJ</name>
    <name evidence="2" type="ORF">CVM52_16305</name>
</gene>
<comment type="subunit">
    <text evidence="1">Monomer.</text>
</comment>
<dbReference type="OrthoDB" id="9791274at2"/>
<feature type="binding site" evidence="1">
    <location>
        <position position="42"/>
    </location>
    <ligand>
        <name>S-adenosyl-L-methionine</name>
        <dbReference type="ChEBI" id="CHEBI:59789"/>
    </ligand>
</feature>
<proteinExistence type="inferred from homology"/>
<keyword evidence="1" id="KW-0698">rRNA processing</keyword>
<comment type="catalytic activity">
    <reaction evidence="1">
        <text>adenosine(2030) in 23S rRNA + S-adenosyl-L-methionine = N(6)-methyladenosine(2030) in 23S rRNA + S-adenosyl-L-homocysteine + H(+)</text>
        <dbReference type="Rhea" id="RHEA:43736"/>
        <dbReference type="Rhea" id="RHEA-COMP:10668"/>
        <dbReference type="Rhea" id="RHEA-COMP:10669"/>
        <dbReference type="ChEBI" id="CHEBI:15378"/>
        <dbReference type="ChEBI" id="CHEBI:57856"/>
        <dbReference type="ChEBI" id="CHEBI:59789"/>
        <dbReference type="ChEBI" id="CHEBI:74411"/>
        <dbReference type="ChEBI" id="CHEBI:74449"/>
        <dbReference type="EC" id="2.1.1.266"/>
    </reaction>
</comment>
<organism evidence="2 3">
    <name type="scientific">Pseudooceanicola lipolyticus</name>
    <dbReference type="NCBI Taxonomy" id="2029104"/>
    <lineage>
        <taxon>Bacteria</taxon>
        <taxon>Pseudomonadati</taxon>
        <taxon>Pseudomonadota</taxon>
        <taxon>Alphaproteobacteria</taxon>
        <taxon>Rhodobacterales</taxon>
        <taxon>Paracoccaceae</taxon>
        <taxon>Pseudooceanicola</taxon>
    </lineage>
</organism>
<dbReference type="PANTHER" id="PTHR37426">
    <property type="entry name" value="RIBOSOMAL RNA LARGE SUBUNIT METHYLTRANSFERASE J"/>
    <property type="match status" value="1"/>
</dbReference>
<evidence type="ECO:0000313" key="2">
    <source>
        <dbReference type="EMBL" id="PJE35612.1"/>
    </source>
</evidence>
<dbReference type="HAMAP" id="MF_00934">
    <property type="entry name" value="23SrRNA_methyltr_J"/>
    <property type="match status" value="1"/>
</dbReference>